<evidence type="ECO:0000313" key="2">
    <source>
        <dbReference type="Proteomes" id="UP001187143"/>
    </source>
</evidence>
<comment type="caution">
    <text evidence="1">The sequence shown here is derived from an EMBL/GenBank/DDBJ whole genome shotgun (WGS) entry which is preliminary data.</text>
</comment>
<evidence type="ECO:0008006" key="3">
    <source>
        <dbReference type="Google" id="ProtNLM"/>
    </source>
</evidence>
<reference evidence="1" key="1">
    <citation type="submission" date="2023-10" db="EMBL/GenBank/DDBJ databases">
        <title>Characterization and genome sequence of Mycobacterium intracellulare ABSURDO, a novel pathogenic isolate with three colony morphotypes that vary in growth and acid-fastness.</title>
        <authorList>
            <person name="Jude B.A."/>
            <person name="Robinson R.T."/>
        </authorList>
    </citation>
    <scope>NUCLEOTIDE SEQUENCE</scope>
    <source>
        <strain evidence="1">ABSURDO Component B</strain>
    </source>
</reference>
<dbReference type="Proteomes" id="UP001187143">
    <property type="component" value="Unassembled WGS sequence"/>
</dbReference>
<proteinExistence type="predicted"/>
<protein>
    <recommendedName>
        <fullName evidence="3">Peptidase M15C domain-containing protein</fullName>
    </recommendedName>
</protein>
<dbReference type="EMBL" id="JAWLLD010000021">
    <property type="protein sequence ID" value="MDV7014207.1"/>
    <property type="molecule type" value="Genomic_DNA"/>
</dbReference>
<organism evidence="1 2">
    <name type="scientific">Mycobacterium intracellulare</name>
    <dbReference type="NCBI Taxonomy" id="1767"/>
    <lineage>
        <taxon>Bacteria</taxon>
        <taxon>Bacillati</taxon>
        <taxon>Actinomycetota</taxon>
        <taxon>Actinomycetes</taxon>
        <taxon>Mycobacteriales</taxon>
        <taxon>Mycobacteriaceae</taxon>
        <taxon>Mycobacterium</taxon>
        <taxon>Mycobacterium avium complex (MAC)</taxon>
    </lineage>
</organism>
<name>A0AAE4RG02_MYCIT</name>
<dbReference type="InterPro" id="IPR009045">
    <property type="entry name" value="Zn_M74/Hedgehog-like"/>
</dbReference>
<sequence length="476" mass="53078">MTENGWQPSPRIEPDSPLLVWRTVPGTNVTLQVRNDDIGRVMLALAADYHAYIAPLRDADSACYTPTNSVATSNHLNATAMDLNWNDHPFQKRGSFTPEQLATTRELVGNGDTDGGFYEGWMFWAGYWDDPVDEMHWQAGYGTYGRDAELADFIRRKIRPDGFSTFRRDNPAPEPDAAAVLAAATGLSRDRAAQILPAVQSGIALSECTTVNRIAMWLAQIGHESDNFNATEEYDKGDGGLTERWKYLGRTWIQITWRSNYAGFSQWAFERGICPTPTYFVDNPAELADLRYAGDGPAWYWTVARPQINAMCDSRDLIGVTRAINGGTNGLDDRTARWNRALAQGDALLTLTTDGDDMFTDADRDLLKQIAEYRRESRSRLRWPHQGPVDTCAGFAWNADAFGHEASVDRLATTYGDPWAIANLYAVINTDEPNREGDIELAKRILAKVPKKFITAANADIQAWLDAEAQYQTADA</sequence>
<dbReference type="RefSeq" id="WP_317728743.1">
    <property type="nucleotide sequence ID" value="NZ_JAWLLC010000033.1"/>
</dbReference>
<dbReference type="InterPro" id="IPR023346">
    <property type="entry name" value="Lysozyme-like_dom_sf"/>
</dbReference>
<dbReference type="Gene3D" id="1.10.530.10">
    <property type="match status" value="1"/>
</dbReference>
<evidence type="ECO:0000313" key="1">
    <source>
        <dbReference type="EMBL" id="MDV7014207.1"/>
    </source>
</evidence>
<dbReference type="AlphaFoldDB" id="A0AAE4RG02"/>
<dbReference type="SUPFAM" id="SSF53955">
    <property type="entry name" value="Lysozyme-like"/>
    <property type="match status" value="1"/>
</dbReference>
<accession>A0AAE4RG02</accession>
<dbReference type="SUPFAM" id="SSF55166">
    <property type="entry name" value="Hedgehog/DD-peptidase"/>
    <property type="match status" value="1"/>
</dbReference>
<gene>
    <name evidence="1" type="ORF">R4F53_18120</name>
</gene>